<reference evidence="2" key="3">
    <citation type="submission" date="2025-08" db="UniProtKB">
        <authorList>
            <consortium name="Ensembl"/>
        </authorList>
    </citation>
    <scope>IDENTIFICATION</scope>
</reference>
<dbReference type="InParanoid" id="A0A3B1JNM8"/>
<dbReference type="AlphaFoldDB" id="A0A3B1JNM8"/>
<reference evidence="2" key="4">
    <citation type="submission" date="2025-09" db="UniProtKB">
        <authorList>
            <consortium name="Ensembl"/>
        </authorList>
    </citation>
    <scope>IDENTIFICATION</scope>
</reference>
<dbReference type="PANTHER" id="PTHR31025:SF30">
    <property type="entry name" value="SI:DKEY-15H8.17"/>
    <property type="match status" value="1"/>
</dbReference>
<accession>A0A3B1JNM8</accession>
<reference evidence="3" key="1">
    <citation type="submission" date="2013-03" db="EMBL/GenBank/DDBJ databases">
        <authorList>
            <person name="Jeffery W."/>
            <person name="Warren W."/>
            <person name="Wilson R.K."/>
        </authorList>
    </citation>
    <scope>NUCLEOTIDE SEQUENCE</scope>
    <source>
        <strain evidence="3">female</strain>
    </source>
</reference>
<dbReference type="STRING" id="7994.ENSAMXP00000043425"/>
<keyword evidence="3" id="KW-1185">Reference proteome</keyword>
<reference evidence="3" key="2">
    <citation type="journal article" date="2014" name="Nat. Commun.">
        <title>The cavefish genome reveals candidate genes for eye loss.</title>
        <authorList>
            <person name="McGaugh S.E."/>
            <person name="Gross J.B."/>
            <person name="Aken B."/>
            <person name="Blin M."/>
            <person name="Borowsky R."/>
            <person name="Chalopin D."/>
            <person name="Hinaux H."/>
            <person name="Jeffery W.R."/>
            <person name="Keene A."/>
            <person name="Ma L."/>
            <person name="Minx P."/>
            <person name="Murphy D."/>
            <person name="O'Quin K.E."/>
            <person name="Retaux S."/>
            <person name="Rohner N."/>
            <person name="Searle S.M."/>
            <person name="Stahl B.A."/>
            <person name="Tabin C."/>
            <person name="Volff J.N."/>
            <person name="Yoshizawa M."/>
            <person name="Warren W.C."/>
        </authorList>
    </citation>
    <scope>NUCLEOTIDE SEQUENCE [LARGE SCALE GENOMIC DNA]</scope>
    <source>
        <strain evidence="3">female</strain>
    </source>
</reference>
<dbReference type="GeneTree" id="ENSGT00940000163828"/>
<proteinExistence type="predicted"/>
<dbReference type="PANTHER" id="PTHR31025">
    <property type="entry name" value="SI:CH211-196P9.1-RELATED"/>
    <property type="match status" value="1"/>
</dbReference>
<sequence length="604" mass="68343">QVVLQNKLFQTEALSLALILYQDSFEVVNPLGSGKKKHKVLAVYLTLGDIQPYYRSNIDHMQLVLLCREQDFKYFGQVVFSRLMADLKELEDSGIVLKDGRILRGEYLLDYYPLPEYKVFDLSIIILHHSFPSFTEDVSAAILAVLPNLQEQTLSSLLEKLASTGVECKSDLRLVKEEDLQEYLRPIQCRKLLQAWSIEGKMGQTDQTGSNTPSSIVFSQLIPTDRCRVIDLSTWLDKFKVPWSKMPQGIKLSINAQHRPLLCAVVPLPILVPSFRNDGTRIGSGFASLLNQLKTRVEHLKRNIVIGRRRRMKGHSSSPATNRAKGPSDQYGCIRWQPDCPQGEIESILKEKQEEMKELYAREGPAAAERGHLTHPAPSIVELKTGWPFLFTQKEIYNHFKLLTDISILEKITDAIEHRGKMIINFFRQKPTNEVQQILSRFDSNRATILAPCVVLLLMAHFKEHSEALILQATATPADVEESVLPDSPRLIVSETLTSANWMMSIEGQVVLSSQPNFAAGLAALFASFYNFNLEYQKEASCTLEFIQRCFVGINPTTGSKTSTEQVLSKRSAKVVEKKKHSMNVKVCSLLRKLIDFDWLCMSV</sequence>
<evidence type="ECO:0000313" key="2">
    <source>
        <dbReference type="Ensembl" id="ENSAMXP00000043425.1"/>
    </source>
</evidence>
<evidence type="ECO:0000313" key="3">
    <source>
        <dbReference type="Proteomes" id="UP000018467"/>
    </source>
</evidence>
<organism evidence="2 3">
    <name type="scientific">Astyanax mexicanus</name>
    <name type="common">Blind cave fish</name>
    <name type="synonym">Astyanax fasciatus mexicanus</name>
    <dbReference type="NCBI Taxonomy" id="7994"/>
    <lineage>
        <taxon>Eukaryota</taxon>
        <taxon>Metazoa</taxon>
        <taxon>Chordata</taxon>
        <taxon>Craniata</taxon>
        <taxon>Vertebrata</taxon>
        <taxon>Euteleostomi</taxon>
        <taxon>Actinopterygii</taxon>
        <taxon>Neopterygii</taxon>
        <taxon>Teleostei</taxon>
        <taxon>Ostariophysi</taxon>
        <taxon>Characiformes</taxon>
        <taxon>Characoidei</taxon>
        <taxon>Acestrorhamphidae</taxon>
        <taxon>Acestrorhamphinae</taxon>
        <taxon>Astyanax</taxon>
    </lineage>
</organism>
<dbReference type="Bgee" id="ENSAMXG00000038827">
    <property type="expression patterns" value="Expressed in intestine and 4 other cell types or tissues"/>
</dbReference>
<name>A0A3B1JNM8_ASTMX</name>
<dbReference type="Ensembl" id="ENSAMXT00000056036.1">
    <property type="protein sequence ID" value="ENSAMXP00000043425.1"/>
    <property type="gene ID" value="ENSAMXG00000038827.1"/>
</dbReference>
<dbReference type="Proteomes" id="UP000018467">
    <property type="component" value="Unassembled WGS sequence"/>
</dbReference>
<feature type="region of interest" description="Disordered" evidence="1">
    <location>
        <begin position="309"/>
        <end position="329"/>
    </location>
</feature>
<evidence type="ECO:0000256" key="1">
    <source>
        <dbReference type="SAM" id="MobiDB-lite"/>
    </source>
</evidence>
<protein>
    <submittedName>
        <fullName evidence="2">Uncharacterized protein</fullName>
    </submittedName>
</protein>